<reference evidence="3 4" key="2">
    <citation type="submission" date="2018-11" db="EMBL/GenBank/DDBJ databases">
        <authorList>
            <consortium name="Pathogen Informatics"/>
        </authorList>
    </citation>
    <scope>NUCLEOTIDE SEQUENCE [LARGE SCALE GENOMIC DNA]</scope>
</reference>
<dbReference type="Gene3D" id="2.30.30.140">
    <property type="match status" value="1"/>
</dbReference>
<dbReference type="OrthoDB" id="5800423at2759"/>
<evidence type="ECO:0000256" key="1">
    <source>
        <dbReference type="SAM" id="MobiDB-lite"/>
    </source>
</evidence>
<evidence type="ECO:0000259" key="2">
    <source>
        <dbReference type="PROSITE" id="PS50304"/>
    </source>
</evidence>
<dbReference type="Pfam" id="PF00567">
    <property type="entry name" value="TUDOR"/>
    <property type="match status" value="1"/>
</dbReference>
<dbReference type="SUPFAM" id="SSF63748">
    <property type="entry name" value="Tudor/PWWP/MBT"/>
    <property type="match status" value="1"/>
</dbReference>
<feature type="region of interest" description="Disordered" evidence="1">
    <location>
        <begin position="1"/>
        <end position="149"/>
    </location>
</feature>
<feature type="domain" description="Tudor" evidence="2">
    <location>
        <begin position="217"/>
        <end position="273"/>
    </location>
</feature>
<organism evidence="5">
    <name type="scientific">Gongylonema pulchrum</name>
    <dbReference type="NCBI Taxonomy" id="637853"/>
    <lineage>
        <taxon>Eukaryota</taxon>
        <taxon>Metazoa</taxon>
        <taxon>Ecdysozoa</taxon>
        <taxon>Nematoda</taxon>
        <taxon>Chromadorea</taxon>
        <taxon>Rhabditida</taxon>
        <taxon>Spirurina</taxon>
        <taxon>Spiruromorpha</taxon>
        <taxon>Spiruroidea</taxon>
        <taxon>Gongylonematidae</taxon>
        <taxon>Gongylonema</taxon>
    </lineage>
</organism>
<dbReference type="InterPro" id="IPR050621">
    <property type="entry name" value="Tudor_domain_containing"/>
</dbReference>
<gene>
    <name evidence="3" type="ORF">GPUH_LOCUS12012</name>
</gene>
<reference evidence="5" key="1">
    <citation type="submission" date="2016-06" db="UniProtKB">
        <authorList>
            <consortium name="WormBaseParasite"/>
        </authorList>
    </citation>
    <scope>IDENTIFICATION</scope>
</reference>
<accession>A0A183DTH1</accession>
<dbReference type="Gene3D" id="2.40.50.90">
    <property type="match status" value="1"/>
</dbReference>
<dbReference type="InterPro" id="IPR035437">
    <property type="entry name" value="SNase_OB-fold_sf"/>
</dbReference>
<evidence type="ECO:0000313" key="4">
    <source>
        <dbReference type="Proteomes" id="UP000271098"/>
    </source>
</evidence>
<dbReference type="InterPro" id="IPR002999">
    <property type="entry name" value="Tudor"/>
</dbReference>
<dbReference type="PANTHER" id="PTHR22948:SF29">
    <property type="entry name" value="FI02030P-RELATED"/>
    <property type="match status" value="1"/>
</dbReference>
<dbReference type="CDD" id="cd20379">
    <property type="entry name" value="Tudor_dTUD-like"/>
    <property type="match status" value="1"/>
</dbReference>
<dbReference type="EMBL" id="UYRT01078968">
    <property type="protein sequence ID" value="VDN19682.1"/>
    <property type="molecule type" value="Genomic_DNA"/>
</dbReference>
<dbReference type="PROSITE" id="PS50304">
    <property type="entry name" value="TUDOR"/>
    <property type="match status" value="1"/>
</dbReference>
<feature type="compositionally biased region" description="Polar residues" evidence="1">
    <location>
        <begin position="57"/>
        <end position="102"/>
    </location>
</feature>
<name>A0A183DTH1_9BILA</name>
<protein>
    <submittedName>
        <fullName evidence="5">Tudor domain-containing protein</fullName>
    </submittedName>
</protein>
<sequence length="283" mass="32113">MQQPGNLQRRSFYRSQSGSDRRDDAMGRSNFAPQRSRKQPSDLYDIGQMERPVVSCGSPQPISIGENTVPFSNTKENNERLYSQKNASRQSGPANQSEQQITVAPPPDLTFDSSEDDEDMEEQLEQEQRNMMQNRRSGSYDRNRTPTLMPDPSSIYAKAGDLLPHKAPPFKQAVIVKVTWTASQRDFYVEFVNEEKKYAAMARDIAQEDYSSLLGRKVEEGQPCMVLKNGDFYRAILESSRTDQCRLFLVDFGGYMMLPKNHIAPMLRCHAELPMAAVHCAIA</sequence>
<dbReference type="GO" id="GO:0005737">
    <property type="term" value="C:cytoplasm"/>
    <property type="evidence" value="ECO:0007669"/>
    <property type="project" value="UniProtKB-ARBA"/>
</dbReference>
<dbReference type="AlphaFoldDB" id="A0A183DTH1"/>
<dbReference type="WBParaSite" id="GPUH_0001202601-mRNA-1">
    <property type="protein sequence ID" value="GPUH_0001202601-mRNA-1"/>
    <property type="gene ID" value="GPUH_0001202601"/>
</dbReference>
<evidence type="ECO:0000313" key="5">
    <source>
        <dbReference type="WBParaSite" id="GPUH_0001202601-mRNA-1"/>
    </source>
</evidence>
<keyword evidence="4" id="KW-1185">Reference proteome</keyword>
<feature type="compositionally biased region" description="Acidic residues" evidence="1">
    <location>
        <begin position="113"/>
        <end position="125"/>
    </location>
</feature>
<dbReference type="PANTHER" id="PTHR22948">
    <property type="entry name" value="TUDOR DOMAIN CONTAINING PROTEIN"/>
    <property type="match status" value="1"/>
</dbReference>
<evidence type="ECO:0000313" key="3">
    <source>
        <dbReference type="EMBL" id="VDN19682.1"/>
    </source>
</evidence>
<dbReference type="Proteomes" id="UP000271098">
    <property type="component" value="Unassembled WGS sequence"/>
</dbReference>
<proteinExistence type="predicted"/>
<feature type="compositionally biased region" description="Polar residues" evidence="1">
    <location>
        <begin position="1"/>
        <end position="18"/>
    </location>
</feature>